<gene>
    <name evidence="1" type="primary">Acey_s0001.g98</name>
    <name evidence="1" type="ORF">Y032_0001g98</name>
</gene>
<name>A0A016W6R7_9BILA</name>
<dbReference type="AlphaFoldDB" id="A0A016W6R7"/>
<proteinExistence type="predicted"/>
<evidence type="ECO:0000313" key="1">
    <source>
        <dbReference type="EMBL" id="EYC34693.1"/>
    </source>
</evidence>
<accession>A0A016W6R7</accession>
<organism evidence="1 2">
    <name type="scientific">Ancylostoma ceylanicum</name>
    <dbReference type="NCBI Taxonomy" id="53326"/>
    <lineage>
        <taxon>Eukaryota</taxon>
        <taxon>Metazoa</taxon>
        <taxon>Ecdysozoa</taxon>
        <taxon>Nematoda</taxon>
        <taxon>Chromadorea</taxon>
        <taxon>Rhabditida</taxon>
        <taxon>Rhabditina</taxon>
        <taxon>Rhabditomorpha</taxon>
        <taxon>Strongyloidea</taxon>
        <taxon>Ancylostomatidae</taxon>
        <taxon>Ancylostomatinae</taxon>
        <taxon>Ancylostoma</taxon>
    </lineage>
</organism>
<comment type="caution">
    <text evidence="1">The sequence shown here is derived from an EMBL/GenBank/DDBJ whole genome shotgun (WGS) entry which is preliminary data.</text>
</comment>
<protein>
    <submittedName>
        <fullName evidence="1">Uncharacterized protein</fullName>
    </submittedName>
</protein>
<sequence length="115" mass="13149">MPIFAPFPLNALPHENGLTKENYLPLTRKEIIEAYTTMRTFIVLLALTGLAASWAPCPKMDSITEEDMKKSHFVAKMRVDKIVEEEGGNIRRHYITFKTMYYVSTSLIVRLTPVS</sequence>
<reference evidence="2" key="1">
    <citation type="journal article" date="2015" name="Nat. Genet.">
        <title>The genome and transcriptome of the zoonotic hookworm Ancylostoma ceylanicum identify infection-specific gene families.</title>
        <authorList>
            <person name="Schwarz E.M."/>
            <person name="Hu Y."/>
            <person name="Antoshechkin I."/>
            <person name="Miller M.M."/>
            <person name="Sternberg P.W."/>
            <person name="Aroian R.V."/>
        </authorList>
    </citation>
    <scope>NUCLEOTIDE SEQUENCE</scope>
    <source>
        <strain evidence="2">HY135</strain>
    </source>
</reference>
<dbReference type="Proteomes" id="UP000024635">
    <property type="component" value="Unassembled WGS sequence"/>
</dbReference>
<keyword evidence="2" id="KW-1185">Reference proteome</keyword>
<evidence type="ECO:0000313" key="2">
    <source>
        <dbReference type="Proteomes" id="UP000024635"/>
    </source>
</evidence>
<dbReference type="EMBL" id="JARK01001337">
    <property type="protein sequence ID" value="EYC34693.1"/>
    <property type="molecule type" value="Genomic_DNA"/>
</dbReference>